<dbReference type="Proteomes" id="UP001589795">
    <property type="component" value="Unassembled WGS sequence"/>
</dbReference>
<keyword evidence="4" id="KW-1185">Reference proteome</keyword>
<dbReference type="Pfam" id="PF13581">
    <property type="entry name" value="HATPase_c_2"/>
    <property type="match status" value="1"/>
</dbReference>
<keyword evidence="1" id="KW-0418">Kinase</keyword>
<keyword evidence="3" id="KW-0067">ATP-binding</keyword>
<comment type="caution">
    <text evidence="3">The sequence shown here is derived from an EMBL/GenBank/DDBJ whole genome shotgun (WGS) entry which is preliminary data.</text>
</comment>
<dbReference type="EMBL" id="JBHLWQ010000041">
    <property type="protein sequence ID" value="MFC0199413.1"/>
    <property type="molecule type" value="Genomic_DNA"/>
</dbReference>
<evidence type="ECO:0000259" key="2">
    <source>
        <dbReference type="Pfam" id="PF13581"/>
    </source>
</evidence>
<proteinExistence type="predicted"/>
<dbReference type="InterPro" id="IPR050267">
    <property type="entry name" value="Anti-sigma-factor_SerPK"/>
</dbReference>
<dbReference type="CDD" id="cd16936">
    <property type="entry name" value="HATPase_RsbW-like"/>
    <property type="match status" value="1"/>
</dbReference>
<protein>
    <submittedName>
        <fullName evidence="3">ATP-binding protein</fullName>
    </submittedName>
</protein>
<dbReference type="PANTHER" id="PTHR35526">
    <property type="entry name" value="ANTI-SIGMA-F FACTOR RSBW-RELATED"/>
    <property type="match status" value="1"/>
</dbReference>
<dbReference type="Gene3D" id="3.30.565.10">
    <property type="entry name" value="Histidine kinase-like ATPase, C-terminal domain"/>
    <property type="match status" value="1"/>
</dbReference>
<dbReference type="SUPFAM" id="SSF55874">
    <property type="entry name" value="ATPase domain of HSP90 chaperone/DNA topoisomerase II/histidine kinase"/>
    <property type="match status" value="1"/>
</dbReference>
<dbReference type="RefSeq" id="WP_265508232.1">
    <property type="nucleotide sequence ID" value="NZ_JAOTBE010000063.1"/>
</dbReference>
<keyword evidence="1" id="KW-0808">Transferase</keyword>
<reference evidence="3 4" key="1">
    <citation type="submission" date="2024-09" db="EMBL/GenBank/DDBJ databases">
        <authorList>
            <person name="Sun Q."/>
            <person name="Mori K."/>
        </authorList>
    </citation>
    <scope>NUCLEOTIDE SEQUENCE [LARGE SCALE GENOMIC DNA]</scope>
    <source>
        <strain evidence="3 4">CCM 7904</strain>
    </source>
</reference>
<feature type="domain" description="Histidine kinase/HSP90-like ATPase" evidence="2">
    <location>
        <begin position="12"/>
        <end position="131"/>
    </location>
</feature>
<evidence type="ECO:0000256" key="1">
    <source>
        <dbReference type="ARBA" id="ARBA00022527"/>
    </source>
</evidence>
<evidence type="ECO:0000313" key="4">
    <source>
        <dbReference type="Proteomes" id="UP001589795"/>
    </source>
</evidence>
<dbReference type="InterPro" id="IPR036890">
    <property type="entry name" value="HATPase_C_sf"/>
</dbReference>
<sequence length="138" mass="14810">MQSRALLVECSLEAVDTAMADLCAFAADALPIEGMIRLEIAVTEAMTNIVLHGDLPAESTIDLLVRKAPEQVDVEIRDPGPPIPPNLLQSSPDIADVDPLEESGRGIPLIKALSDALDYRSAGRSNCMTLRFTVRGVE</sequence>
<evidence type="ECO:0000313" key="3">
    <source>
        <dbReference type="EMBL" id="MFC0199413.1"/>
    </source>
</evidence>
<dbReference type="GO" id="GO:0005524">
    <property type="term" value="F:ATP binding"/>
    <property type="evidence" value="ECO:0007669"/>
    <property type="project" value="UniProtKB-KW"/>
</dbReference>
<organism evidence="3 4">
    <name type="scientific">Paracoccus rhizosphaerae</name>
    <dbReference type="NCBI Taxonomy" id="1133347"/>
    <lineage>
        <taxon>Bacteria</taxon>
        <taxon>Pseudomonadati</taxon>
        <taxon>Pseudomonadota</taxon>
        <taxon>Alphaproteobacteria</taxon>
        <taxon>Rhodobacterales</taxon>
        <taxon>Paracoccaceae</taxon>
        <taxon>Paracoccus</taxon>
    </lineage>
</organism>
<accession>A0ABV6CFB3</accession>
<name>A0ABV6CFB3_9RHOB</name>
<keyword evidence="3" id="KW-0547">Nucleotide-binding</keyword>
<gene>
    <name evidence="3" type="ORF">ACFFIZ_03555</name>
</gene>
<dbReference type="InterPro" id="IPR003594">
    <property type="entry name" value="HATPase_dom"/>
</dbReference>
<dbReference type="PANTHER" id="PTHR35526:SF3">
    <property type="entry name" value="ANTI-SIGMA-F FACTOR RSBW"/>
    <property type="match status" value="1"/>
</dbReference>
<keyword evidence="1" id="KW-0723">Serine/threonine-protein kinase</keyword>